<protein>
    <recommendedName>
        <fullName evidence="4">DUF4282 domain-containing protein</fullName>
    </recommendedName>
</protein>
<reference evidence="3" key="1">
    <citation type="submission" date="2018-05" db="EMBL/GenBank/DDBJ databases">
        <authorList>
            <person name="Lanie J.A."/>
            <person name="Ng W.-L."/>
            <person name="Kazmierczak K.M."/>
            <person name="Andrzejewski T.M."/>
            <person name="Davidsen T.M."/>
            <person name="Wayne K.J."/>
            <person name="Tettelin H."/>
            <person name="Glass J.I."/>
            <person name="Rusch D."/>
            <person name="Podicherti R."/>
            <person name="Tsui H.-C.T."/>
            <person name="Winkler M.E."/>
        </authorList>
    </citation>
    <scope>NUCLEOTIDE SEQUENCE</scope>
</reference>
<evidence type="ECO:0000256" key="2">
    <source>
        <dbReference type="SAM" id="Phobius"/>
    </source>
</evidence>
<feature type="transmembrane region" description="Helical" evidence="2">
    <location>
        <begin position="66"/>
        <end position="89"/>
    </location>
</feature>
<evidence type="ECO:0008006" key="4">
    <source>
        <dbReference type="Google" id="ProtNLM"/>
    </source>
</evidence>
<name>A0A382CWP8_9ZZZZ</name>
<proteinExistence type="predicted"/>
<organism evidence="3">
    <name type="scientific">marine metagenome</name>
    <dbReference type="NCBI Taxonomy" id="408172"/>
    <lineage>
        <taxon>unclassified sequences</taxon>
        <taxon>metagenomes</taxon>
        <taxon>ecological metagenomes</taxon>
    </lineage>
</organism>
<keyword evidence="2" id="KW-1133">Transmembrane helix</keyword>
<dbReference type="AlphaFoldDB" id="A0A382CWP8"/>
<dbReference type="EMBL" id="UINC01036383">
    <property type="protein sequence ID" value="SVB30262.1"/>
    <property type="molecule type" value="Genomic_DNA"/>
</dbReference>
<dbReference type="InterPro" id="IPR025557">
    <property type="entry name" value="DUF4282"/>
</dbReference>
<feature type="compositionally biased region" description="Basic and acidic residues" evidence="1">
    <location>
        <begin position="102"/>
        <end position="123"/>
    </location>
</feature>
<accession>A0A382CWP8</accession>
<feature type="compositionally biased region" description="Acidic residues" evidence="1">
    <location>
        <begin position="156"/>
        <end position="167"/>
    </location>
</feature>
<feature type="transmembrane region" description="Helical" evidence="2">
    <location>
        <begin position="37"/>
        <end position="54"/>
    </location>
</feature>
<evidence type="ECO:0000313" key="3">
    <source>
        <dbReference type="EMBL" id="SVB30262.1"/>
    </source>
</evidence>
<keyword evidence="2" id="KW-0812">Transmembrane</keyword>
<keyword evidence="2" id="KW-0472">Membrane</keyword>
<evidence type="ECO:0000256" key="1">
    <source>
        <dbReference type="SAM" id="MobiDB-lite"/>
    </source>
</evidence>
<feature type="region of interest" description="Disordered" evidence="1">
    <location>
        <begin position="99"/>
        <end position="174"/>
    </location>
</feature>
<sequence length="174" mass="19561">MSTNEIFDSIKKSTKSAYDKIDKQAVLYLDEMVTPKLVTFFYWILLFAFITKGIGDMFEGDFFRGLVWVVGGALTSRVACELMIVVFHINDNLHSINSQTKEVSKESPDEIFEASEKAKVEAKTEDDEEGDKEEGDVEEKSKSKKESKKSNKEPVDGEGDLEGDNTDQPDNKAD</sequence>
<feature type="compositionally biased region" description="Acidic residues" evidence="1">
    <location>
        <begin position="124"/>
        <end position="137"/>
    </location>
</feature>
<gene>
    <name evidence="3" type="ORF">METZ01_LOCUS183116</name>
</gene>
<dbReference type="Pfam" id="PF14110">
    <property type="entry name" value="DUF4282"/>
    <property type="match status" value="1"/>
</dbReference>